<dbReference type="RefSeq" id="XP_028472395.1">
    <property type="nucleotide sequence ID" value="XM_028619221.1"/>
</dbReference>
<dbReference type="STRING" id="105984.A0A427XEH7"/>
<protein>
    <submittedName>
        <fullName evidence="1">Uncharacterized protein</fullName>
    </submittedName>
</protein>
<proteinExistence type="predicted"/>
<dbReference type="AlphaFoldDB" id="A0A427XEH7"/>
<evidence type="ECO:0000313" key="2">
    <source>
        <dbReference type="Proteomes" id="UP000279236"/>
    </source>
</evidence>
<accession>A0A427XEH7</accession>
<dbReference type="EMBL" id="RSCE01000017">
    <property type="protein sequence ID" value="RSH77248.1"/>
    <property type="molecule type" value="Genomic_DNA"/>
</dbReference>
<dbReference type="Proteomes" id="UP000279236">
    <property type="component" value="Unassembled WGS sequence"/>
</dbReference>
<dbReference type="GeneID" id="39588099"/>
<sequence length="325" mass="35174">MVAFMLNLRPGLAGDKGDKAYLLPDRLQHPSIQPRRTGLGGWVSLHPSAVEVVAADPNEKSSRGLIGPLFKGLSAIVQSAGLHPKDLHRPTKLKEMVADGLRKRVVQELDIVRSAVRGFPGPHAVVPLGIVAHEAVAAGKVPEVADGRVVAVLDMDTKPAPHRAVAGIFLTTQEGNANVPYYRLHDLFKHREYAAQVTSHVRDVVAADRQRTTVDKEDAVAAEGYVPQAVVDHVQTATEQVEAHAMDDEARLVALVVPNTAAPGRPRDLVVPTVIALWRVALYEGIGWEVDMPERYVQGLEKIKAKGQAKVKAGKGQAKDDKKKK</sequence>
<comment type="caution">
    <text evidence="1">The sequence shown here is derived from an EMBL/GenBank/DDBJ whole genome shotgun (WGS) entry which is preliminary data.</text>
</comment>
<dbReference type="OrthoDB" id="2570051at2759"/>
<organism evidence="1 2">
    <name type="scientific">Apiotrichum porosum</name>
    <dbReference type="NCBI Taxonomy" id="105984"/>
    <lineage>
        <taxon>Eukaryota</taxon>
        <taxon>Fungi</taxon>
        <taxon>Dikarya</taxon>
        <taxon>Basidiomycota</taxon>
        <taxon>Agaricomycotina</taxon>
        <taxon>Tremellomycetes</taxon>
        <taxon>Trichosporonales</taxon>
        <taxon>Trichosporonaceae</taxon>
        <taxon>Apiotrichum</taxon>
    </lineage>
</organism>
<reference evidence="1 2" key="1">
    <citation type="submission" date="2018-11" db="EMBL/GenBank/DDBJ databases">
        <title>Genome sequence of Apiotrichum porosum DSM 27194.</title>
        <authorList>
            <person name="Aliyu H."/>
            <person name="Gorte O."/>
            <person name="Ochsenreither K."/>
        </authorList>
    </citation>
    <scope>NUCLEOTIDE SEQUENCE [LARGE SCALE GENOMIC DNA]</scope>
    <source>
        <strain evidence="1 2">DSM 27194</strain>
    </source>
</reference>
<keyword evidence="2" id="KW-1185">Reference proteome</keyword>
<name>A0A427XEH7_9TREE</name>
<evidence type="ECO:0000313" key="1">
    <source>
        <dbReference type="EMBL" id="RSH77248.1"/>
    </source>
</evidence>
<gene>
    <name evidence="1" type="ORF">EHS24_003556</name>
</gene>